<reference evidence="1 2" key="1">
    <citation type="journal article" date="2019" name="Int. J. Syst. Evol. Microbiol.">
        <title>The Global Catalogue of Microorganisms (GCM) 10K type strain sequencing project: providing services to taxonomists for standard genome sequencing and annotation.</title>
        <authorList>
            <consortium name="The Broad Institute Genomics Platform"/>
            <consortium name="The Broad Institute Genome Sequencing Center for Infectious Disease"/>
            <person name="Wu L."/>
            <person name="Ma J."/>
        </authorList>
    </citation>
    <scope>NUCLEOTIDE SEQUENCE [LARGE SCALE GENOMIC DNA]</scope>
    <source>
        <strain evidence="1 2">DSM 29988</strain>
    </source>
</reference>
<dbReference type="EMBL" id="JBHTAA010000005">
    <property type="protein sequence ID" value="MFC7204703.1"/>
    <property type="molecule type" value="Genomic_DNA"/>
</dbReference>
<dbReference type="AlphaFoldDB" id="A0ABD5ZHJ3"/>
<proteinExistence type="predicted"/>
<comment type="caution">
    <text evidence="1">The sequence shown here is derived from an EMBL/GenBank/DDBJ whole genome shotgun (WGS) entry which is preliminary data.</text>
</comment>
<evidence type="ECO:0000313" key="2">
    <source>
        <dbReference type="Proteomes" id="UP001596481"/>
    </source>
</evidence>
<protein>
    <submittedName>
        <fullName evidence="1">Uncharacterized protein</fullName>
    </submittedName>
</protein>
<name>A0ABD5ZHJ3_9EURY</name>
<keyword evidence="2" id="KW-1185">Reference proteome</keyword>
<organism evidence="1 2">
    <name type="scientific">Haloferax namakaokahaiae</name>
    <dbReference type="NCBI Taxonomy" id="1748331"/>
    <lineage>
        <taxon>Archaea</taxon>
        <taxon>Methanobacteriati</taxon>
        <taxon>Methanobacteriota</taxon>
        <taxon>Stenosarchaea group</taxon>
        <taxon>Halobacteria</taxon>
        <taxon>Halobacteriales</taxon>
        <taxon>Haloferacaceae</taxon>
        <taxon>Haloferax</taxon>
    </lineage>
</organism>
<evidence type="ECO:0000313" key="1">
    <source>
        <dbReference type="EMBL" id="MFC7204703.1"/>
    </source>
</evidence>
<dbReference type="Proteomes" id="UP001596481">
    <property type="component" value="Unassembled WGS sequence"/>
</dbReference>
<accession>A0ABD5ZHJ3</accession>
<gene>
    <name evidence="1" type="ORF">ACFQJC_14380</name>
</gene>
<dbReference type="RefSeq" id="WP_390224616.1">
    <property type="nucleotide sequence ID" value="NZ_JBHTAA010000005.1"/>
</dbReference>
<sequence length="99" mass="11144">MLTVDLWGPGVSKGSPWNESDFDNLCSRHGLRCSYVVKDLSKQAGNWKGDVQIQMRINETEPSEVTQFMAKIIEWIADDGEPTFTIVKEAGKVEQRIGE</sequence>